<proteinExistence type="predicted"/>
<protein>
    <submittedName>
        <fullName evidence="1">Ribosome small subunit-dependent GTPase A</fullName>
    </submittedName>
</protein>
<accession>A0AC61RFX6</accession>
<evidence type="ECO:0000313" key="2">
    <source>
        <dbReference type="Proteomes" id="UP000306319"/>
    </source>
</evidence>
<sequence length="329" mass="35600">MSKKKTSAPLRSAVIGEGRVIRNTGSSYIVRLDNGDELQCRIKGNFRIKGIRTTNPVAVGDIVTVAKAADDADYITAIAPRSNYIIRRASNLSKESHILASNIDLAVLVATLREPVTTTTFIDRFLATAEAYSVKSALIINKEDLWDEIDCELADALKNLYESIGYPVFFASASSGKGIPEITSFLSGKITLLAGNSGVGKSSLINAIVPGADLRTGEISDIHHTGTHTTTFSEMIDLSGGGALIDIPGVRGFGTIDFKPEEVGHFFPEIFRISRDCRYSDCKHTGEPGCAVIPAVEEHYIAESRYASYLSILEEASEEAGADKYRKPF</sequence>
<dbReference type="Proteomes" id="UP000306319">
    <property type="component" value="Unassembled WGS sequence"/>
</dbReference>
<keyword evidence="2" id="KW-1185">Reference proteome</keyword>
<evidence type="ECO:0000313" key="1">
    <source>
        <dbReference type="EMBL" id="TGY76182.1"/>
    </source>
</evidence>
<name>A0AC61RFX6_9BACT</name>
<organism evidence="1 2">
    <name type="scientific">Lepagella muris</name>
    <dbReference type="NCBI Taxonomy" id="3032870"/>
    <lineage>
        <taxon>Bacteria</taxon>
        <taxon>Pseudomonadati</taxon>
        <taxon>Bacteroidota</taxon>
        <taxon>Bacteroidia</taxon>
        <taxon>Bacteroidales</taxon>
        <taxon>Muribaculaceae</taxon>
        <taxon>Lepagella</taxon>
    </lineage>
</organism>
<dbReference type="EMBL" id="SRYB01000043">
    <property type="protein sequence ID" value="TGY76182.1"/>
    <property type="molecule type" value="Genomic_DNA"/>
</dbReference>
<reference evidence="1" key="1">
    <citation type="submission" date="2019-04" db="EMBL/GenBank/DDBJ databases">
        <title>Microbes associate with the intestines of laboratory mice.</title>
        <authorList>
            <person name="Navarre W."/>
            <person name="Wong E."/>
            <person name="Huang K."/>
            <person name="Tropini C."/>
            <person name="Ng K."/>
            <person name="Yu B."/>
        </authorList>
    </citation>
    <scope>NUCLEOTIDE SEQUENCE</scope>
    <source>
        <strain evidence="1">NM04_E33</strain>
    </source>
</reference>
<comment type="caution">
    <text evidence="1">The sequence shown here is derived from an EMBL/GenBank/DDBJ whole genome shotgun (WGS) entry which is preliminary data.</text>
</comment>
<gene>
    <name evidence="1" type="primary">rsgA</name>
    <name evidence="1" type="ORF">E5331_18570</name>
</gene>